<dbReference type="RefSeq" id="WP_204841678.1">
    <property type="nucleotide sequence ID" value="NZ_JAFBCL010000001.1"/>
</dbReference>
<dbReference type="InterPro" id="IPR021408">
    <property type="entry name" value="DUF3046"/>
</dbReference>
<proteinExistence type="predicted"/>
<dbReference type="Proteomes" id="UP001195724">
    <property type="component" value="Unassembled WGS sequence"/>
</dbReference>
<keyword evidence="4" id="KW-1185">Reference proteome</keyword>
<dbReference type="Proteomes" id="UP000671828">
    <property type="component" value="Chromosome"/>
</dbReference>
<evidence type="ECO:0000313" key="3">
    <source>
        <dbReference type="Proteomes" id="UP000671828"/>
    </source>
</evidence>
<dbReference type="AlphaFoldDB" id="A0A8T8I261"/>
<organism evidence="2 3">
    <name type="scientific">Saccharothrix algeriensis</name>
    <dbReference type="NCBI Taxonomy" id="173560"/>
    <lineage>
        <taxon>Bacteria</taxon>
        <taxon>Bacillati</taxon>
        <taxon>Actinomycetota</taxon>
        <taxon>Actinomycetes</taxon>
        <taxon>Pseudonocardiales</taxon>
        <taxon>Pseudonocardiaceae</taxon>
        <taxon>Saccharothrix</taxon>
    </lineage>
</organism>
<reference evidence="1 4" key="1">
    <citation type="submission" date="2021-01" db="EMBL/GenBank/DDBJ databases">
        <title>Sequencing the genomes of 1000 actinobacteria strains.</title>
        <authorList>
            <person name="Klenk H.-P."/>
        </authorList>
    </citation>
    <scope>NUCLEOTIDE SEQUENCE [LARGE SCALE GENOMIC DNA]</scope>
    <source>
        <strain evidence="1 4">DSM 44581</strain>
    </source>
</reference>
<dbReference type="Pfam" id="PF11248">
    <property type="entry name" value="DUF3046"/>
    <property type="match status" value="1"/>
</dbReference>
<gene>
    <name evidence="2" type="ORF">J7S33_08370</name>
    <name evidence="1" type="ORF">JOE68_001613</name>
</gene>
<evidence type="ECO:0000313" key="1">
    <source>
        <dbReference type="EMBL" id="MBM7810748.1"/>
    </source>
</evidence>
<sequence length="64" mass="7257">MRNTVFRKLMANEFGPVRSEMMARDHVMSALGGRTADQALEEGVPPKEVWLAVCDAFDVPEHRR</sequence>
<dbReference type="EMBL" id="CP072788">
    <property type="protein sequence ID" value="QTR04799.1"/>
    <property type="molecule type" value="Genomic_DNA"/>
</dbReference>
<name>A0A8T8I261_9PSEU</name>
<reference evidence="2" key="2">
    <citation type="submission" date="2021-04" db="EMBL/GenBank/DDBJ databases">
        <title>Saccharothrix algeriensis WGS.</title>
        <authorList>
            <person name="Stuskova K."/>
            <person name="Hakalova E."/>
            <person name="Tebbal A.B."/>
            <person name="Eichmeier A."/>
        </authorList>
    </citation>
    <scope>NUCLEOTIDE SEQUENCE</scope>
    <source>
        <strain evidence="2">NRRL B-24137</strain>
    </source>
</reference>
<accession>A0A8T8I261</accession>
<evidence type="ECO:0000313" key="4">
    <source>
        <dbReference type="Proteomes" id="UP001195724"/>
    </source>
</evidence>
<dbReference type="EMBL" id="JAFBCL010000001">
    <property type="protein sequence ID" value="MBM7810748.1"/>
    <property type="molecule type" value="Genomic_DNA"/>
</dbReference>
<protein>
    <submittedName>
        <fullName evidence="2">DUF3046 domain-containing protein</fullName>
    </submittedName>
</protein>
<evidence type="ECO:0000313" key="2">
    <source>
        <dbReference type="EMBL" id="QTR04799.1"/>
    </source>
</evidence>